<keyword evidence="3" id="KW-1185">Reference proteome</keyword>
<feature type="transmembrane region" description="Helical" evidence="1">
    <location>
        <begin position="49"/>
        <end position="73"/>
    </location>
</feature>
<evidence type="ECO:0000313" key="3">
    <source>
        <dbReference type="Proteomes" id="UP000327493"/>
    </source>
</evidence>
<keyword evidence="1" id="KW-0812">Transmembrane</keyword>
<keyword evidence="1" id="KW-0472">Membrane</keyword>
<organism evidence="2 3">
    <name type="scientific">Etheostoma spectabile</name>
    <name type="common">orangethroat darter</name>
    <dbReference type="NCBI Taxonomy" id="54343"/>
    <lineage>
        <taxon>Eukaryota</taxon>
        <taxon>Metazoa</taxon>
        <taxon>Chordata</taxon>
        <taxon>Craniata</taxon>
        <taxon>Vertebrata</taxon>
        <taxon>Euteleostomi</taxon>
        <taxon>Actinopterygii</taxon>
        <taxon>Neopterygii</taxon>
        <taxon>Teleostei</taxon>
        <taxon>Neoteleostei</taxon>
        <taxon>Acanthomorphata</taxon>
        <taxon>Eupercaria</taxon>
        <taxon>Perciformes</taxon>
        <taxon>Percoidei</taxon>
        <taxon>Percidae</taxon>
        <taxon>Etheostomatinae</taxon>
        <taxon>Etheostoma</taxon>
    </lineage>
</organism>
<feature type="non-terminal residue" evidence="2">
    <location>
        <position position="1"/>
    </location>
</feature>
<comment type="caution">
    <text evidence="2">The sequence shown here is derived from an EMBL/GenBank/DDBJ whole genome shotgun (WGS) entry which is preliminary data.</text>
</comment>
<dbReference type="AlphaFoldDB" id="A0A5J5D1L6"/>
<gene>
    <name evidence="2" type="ORF">FQN60_009917</name>
</gene>
<reference evidence="2 3" key="1">
    <citation type="submission" date="2019-08" db="EMBL/GenBank/DDBJ databases">
        <title>A chromosome-level genome assembly, high-density linkage maps, and genome scans reveal the genomic architecture of hybrid incompatibilities underlying speciation via character displacement in darters (Percidae: Etheostominae).</title>
        <authorList>
            <person name="Moran R.L."/>
            <person name="Catchen J.M."/>
            <person name="Fuller R.C."/>
        </authorList>
    </citation>
    <scope>NUCLEOTIDE SEQUENCE [LARGE SCALE GENOMIC DNA]</scope>
    <source>
        <strain evidence="2">EspeVRDwgs_2016</strain>
        <tissue evidence="2">Muscle</tissue>
    </source>
</reference>
<sequence>GRPQVWPEASGLPGPYAPSPAAYVWAGSSGDGCHNCHTFHLAAGRLLLFFFPFLLLFILLRLTLLVLFVLLCVGGRVFLRVPGGGEVAVEFCAQAARWTHRSGLPLLTEVTLRVEKHKHKYQFQGITEGPRDREASSRNGLAEVLGAERKTVLVFLFLVRLLPQGGEDGEPAHLGIHHAIQTVCQSGEQSRILLFYLEDVRHSEDMGSLKVSQQHMETSYKPLEHPQGPFRCAKETLKPRQEPRFMISWNEKQKAVREERRGERMPSKGPSHCFLSLQLLMQRQKVTGSRRKGLRCVPTAALTLNNDEAPESYTT</sequence>
<accession>A0A5J5D1L6</accession>
<proteinExistence type="predicted"/>
<name>A0A5J5D1L6_9PERO</name>
<dbReference type="Proteomes" id="UP000327493">
    <property type="component" value="Chromosome 10"/>
</dbReference>
<evidence type="ECO:0000256" key="1">
    <source>
        <dbReference type="SAM" id="Phobius"/>
    </source>
</evidence>
<keyword evidence="1" id="KW-1133">Transmembrane helix</keyword>
<protein>
    <submittedName>
        <fullName evidence="2">Uncharacterized protein</fullName>
    </submittedName>
</protein>
<evidence type="ECO:0000313" key="2">
    <source>
        <dbReference type="EMBL" id="KAA8588572.1"/>
    </source>
</evidence>
<dbReference type="EMBL" id="VOFY01000010">
    <property type="protein sequence ID" value="KAA8588572.1"/>
    <property type="molecule type" value="Genomic_DNA"/>
</dbReference>